<proteinExistence type="predicted"/>
<organism evidence="4 5">
    <name type="scientific">Cytobacillus dafuensis</name>
    <name type="common">Bacillus dafuensis</name>
    <dbReference type="NCBI Taxonomy" id="1742359"/>
    <lineage>
        <taxon>Bacteria</taxon>
        <taxon>Bacillati</taxon>
        <taxon>Bacillota</taxon>
        <taxon>Bacilli</taxon>
        <taxon>Bacillales</taxon>
        <taxon>Bacillaceae</taxon>
        <taxon>Cytobacillus</taxon>
    </lineage>
</organism>
<feature type="domain" description="Rad50/SbcC-type AAA" evidence="3">
    <location>
        <begin position="20"/>
        <end position="239"/>
    </location>
</feature>
<dbReference type="InterPro" id="IPR038729">
    <property type="entry name" value="Rad50/SbcC_AAA"/>
</dbReference>
<dbReference type="InterPro" id="IPR018760">
    <property type="entry name" value="DUF2326"/>
</dbReference>
<dbReference type="RefSeq" id="WP_057776654.1">
    <property type="nucleotide sequence ID" value="NZ_CP042593.1"/>
</dbReference>
<dbReference type="AlphaFoldDB" id="A0A5B8Z1W7"/>
<evidence type="ECO:0000313" key="5">
    <source>
        <dbReference type="Proteomes" id="UP000321555"/>
    </source>
</evidence>
<feature type="domain" description="DUF2326" evidence="2">
    <location>
        <begin position="461"/>
        <end position="589"/>
    </location>
</feature>
<feature type="coiled-coil region" evidence="1">
    <location>
        <begin position="190"/>
        <end position="235"/>
    </location>
</feature>
<name>A0A5B8Z1W7_CYTDA</name>
<reference evidence="5" key="1">
    <citation type="submission" date="2019-08" db="EMBL/GenBank/DDBJ databases">
        <authorList>
            <person name="Zheng X."/>
        </authorList>
    </citation>
    <scope>NUCLEOTIDE SEQUENCE [LARGE SCALE GENOMIC DNA]</scope>
    <source>
        <strain evidence="5">FJAT-25496</strain>
    </source>
</reference>
<dbReference type="OrthoDB" id="2904091at2"/>
<dbReference type="EMBL" id="CP042593">
    <property type="protein sequence ID" value="QED47014.1"/>
    <property type="molecule type" value="Genomic_DNA"/>
</dbReference>
<dbReference type="Gene3D" id="3.40.50.300">
    <property type="entry name" value="P-loop containing nucleotide triphosphate hydrolases"/>
    <property type="match status" value="1"/>
</dbReference>
<evidence type="ECO:0000259" key="3">
    <source>
        <dbReference type="Pfam" id="PF13476"/>
    </source>
</evidence>
<keyword evidence="1" id="KW-0175">Coiled coil</keyword>
<dbReference type="Pfam" id="PF10088">
    <property type="entry name" value="DUF2326"/>
    <property type="match status" value="1"/>
</dbReference>
<feature type="coiled-coil region" evidence="1">
    <location>
        <begin position="337"/>
        <end position="394"/>
    </location>
</feature>
<dbReference type="SUPFAM" id="SSF52540">
    <property type="entry name" value="P-loop containing nucleoside triphosphate hydrolases"/>
    <property type="match status" value="1"/>
</dbReference>
<keyword evidence="5" id="KW-1185">Reference proteome</keyword>
<dbReference type="InterPro" id="IPR027417">
    <property type="entry name" value="P-loop_NTPase"/>
</dbReference>
<dbReference type="KEGG" id="bda:FSZ17_07030"/>
<dbReference type="Pfam" id="PF13476">
    <property type="entry name" value="AAA_23"/>
    <property type="match status" value="1"/>
</dbReference>
<sequence length="592" mass="69255">MILKELEIYSYKEKKVLNTYQFNEVGVNIILGEKKDEKDEANGVGKTTMIECLSFLLGEEVHAYYRTNKILLSKDILITLKVHSNDIDFFLARFINTPDKGYILWDKNIIYDLNDWDIYEDKDYKKKVQKEILGDENSDISFASIREYLLRDEQNGFIKDSLGISGRNATTENKVLAFLCNLPYNSETEIKKITKKISDLKDEQKLLSATIGKTIAELKSERSKYRSTIKKLEKDINSIDINKQYNLKATDYSRNKAELNNIQSDIFKLAHVKNQYQQNIENLQKKAKEIQALSDIEPFYEQLLGWFPNEITHNYEKVKKFYDFMVENRGSYFEGKIKNIDEKLKDLNKMKENLEKTLKSDYKILKNSSLIEDINTMIADREELNTKIAEINIQLGNHDRLKSITNDINVLKSERLTLTQKKTDEFNSYEQHIEGLEKLFQTLSELAYDTAGVFNVEFENNVNDRKNSITGRVKIECSLPDDRSHGINYMKLNMFDLTWFISSLEKEGGHNINFLIHDGSYSKPNPSVKAKILKYIDKKIKELKKGQYFVTLNKDELLKDDLDFFENNGYIIAKLERTKDNTKRFFGFKLYE</sequence>
<accession>A0A5B8Z1W7</accession>
<evidence type="ECO:0000256" key="1">
    <source>
        <dbReference type="SAM" id="Coils"/>
    </source>
</evidence>
<feature type="coiled-coil region" evidence="1">
    <location>
        <begin position="266"/>
        <end position="293"/>
    </location>
</feature>
<dbReference type="STRING" id="1742359.GCA_001439625_01508"/>
<evidence type="ECO:0000313" key="4">
    <source>
        <dbReference type="EMBL" id="QED47014.1"/>
    </source>
</evidence>
<dbReference type="Proteomes" id="UP000321555">
    <property type="component" value="Chromosome"/>
</dbReference>
<gene>
    <name evidence="4" type="ORF">FSZ17_07030</name>
</gene>
<evidence type="ECO:0000259" key="2">
    <source>
        <dbReference type="Pfam" id="PF10088"/>
    </source>
</evidence>
<protein>
    <submittedName>
        <fullName evidence="4">DUF2326 domain-containing protein</fullName>
    </submittedName>
</protein>